<keyword evidence="4" id="KW-1185">Reference proteome</keyword>
<keyword evidence="2" id="KW-0812">Transmembrane</keyword>
<evidence type="ECO:0000256" key="1">
    <source>
        <dbReference type="SAM" id="MobiDB-lite"/>
    </source>
</evidence>
<feature type="transmembrane region" description="Helical" evidence="2">
    <location>
        <begin position="97"/>
        <end position="121"/>
    </location>
</feature>
<dbReference type="EMBL" id="KV454290">
    <property type="protein sequence ID" value="ODQ75951.1"/>
    <property type="molecule type" value="Genomic_DNA"/>
</dbReference>
<reference evidence="3 4" key="1">
    <citation type="journal article" date="2016" name="Proc. Natl. Acad. Sci. U.S.A.">
        <title>Comparative genomics of biotechnologically important yeasts.</title>
        <authorList>
            <person name="Riley R."/>
            <person name="Haridas S."/>
            <person name="Wolfe K.H."/>
            <person name="Lopes M.R."/>
            <person name="Hittinger C.T."/>
            <person name="Goeker M."/>
            <person name="Salamov A.A."/>
            <person name="Wisecaver J.H."/>
            <person name="Long T.M."/>
            <person name="Calvey C.H."/>
            <person name="Aerts A.L."/>
            <person name="Barry K.W."/>
            <person name="Choi C."/>
            <person name="Clum A."/>
            <person name="Coughlan A.Y."/>
            <person name="Deshpande S."/>
            <person name="Douglass A.P."/>
            <person name="Hanson S.J."/>
            <person name="Klenk H.-P."/>
            <person name="LaButti K.M."/>
            <person name="Lapidus A."/>
            <person name="Lindquist E.A."/>
            <person name="Lipzen A.M."/>
            <person name="Meier-Kolthoff J.P."/>
            <person name="Ohm R.A."/>
            <person name="Otillar R.P."/>
            <person name="Pangilinan J.L."/>
            <person name="Peng Y."/>
            <person name="Rokas A."/>
            <person name="Rosa C.A."/>
            <person name="Scheuner C."/>
            <person name="Sibirny A.A."/>
            <person name="Slot J.C."/>
            <person name="Stielow J.B."/>
            <person name="Sun H."/>
            <person name="Kurtzman C.P."/>
            <person name="Blackwell M."/>
            <person name="Grigoriev I.V."/>
            <person name="Jeffries T.W."/>
        </authorList>
    </citation>
    <scope>NUCLEOTIDE SEQUENCE [LARGE SCALE GENOMIC DNA]</scope>
    <source>
        <strain evidence="3 4">NRRL Y-11557</strain>
    </source>
</reference>
<feature type="compositionally biased region" description="Low complexity" evidence="1">
    <location>
        <begin position="130"/>
        <end position="158"/>
    </location>
</feature>
<gene>
    <name evidence="3" type="ORF">LIPSTDRAFT_61530</name>
</gene>
<protein>
    <submittedName>
        <fullName evidence="3">Uncharacterized protein</fullName>
    </submittedName>
</protein>
<name>A0A1E3QE40_LIPST</name>
<dbReference type="OrthoDB" id="10426913at2759"/>
<dbReference type="Proteomes" id="UP000094385">
    <property type="component" value="Unassembled WGS sequence"/>
</dbReference>
<proteinExistence type="predicted"/>
<organism evidence="3 4">
    <name type="scientific">Lipomyces starkeyi NRRL Y-11557</name>
    <dbReference type="NCBI Taxonomy" id="675824"/>
    <lineage>
        <taxon>Eukaryota</taxon>
        <taxon>Fungi</taxon>
        <taxon>Dikarya</taxon>
        <taxon>Ascomycota</taxon>
        <taxon>Saccharomycotina</taxon>
        <taxon>Lipomycetes</taxon>
        <taxon>Lipomycetales</taxon>
        <taxon>Lipomycetaceae</taxon>
        <taxon>Lipomyces</taxon>
    </lineage>
</organism>
<evidence type="ECO:0000313" key="3">
    <source>
        <dbReference type="EMBL" id="ODQ75951.1"/>
    </source>
</evidence>
<accession>A0A1E3QE40</accession>
<evidence type="ECO:0000313" key="4">
    <source>
        <dbReference type="Proteomes" id="UP000094385"/>
    </source>
</evidence>
<sequence length="571" mass="61882">MSNDPQTLWRWISPSPRPAARVSLSVIVVMSSSYDSHDPSHNAPQVLDDFVSAPEIVPQAPISSPVVTSPVFSKLPQSPDISEQPYYTGSKNNHKRAWIIAAIVALICVAVGLGAGLGVGLNKTKSNGKSNPPTNGSTTTSSESVPTTTSTYGSTATSSQPVATATSLASAYCISDSNVVKSPRFENISDWTIVNGIYHFDQISWKDGSAAGVFLPGLALSQTYGSLAYANQTISGLTANKEYSLAYAYTALTFEAVPADWQWSTYNISVAATQDIGRSSGILNLTSSADSGLNTHTTGDFVTKVFVGGNVTANYNGEIYVVLQALGFGVDLFFYYVSVYDPQENTCDYEKKPVFYYDQFNGNYVSYHTQNATIADSYCVPNSNVVSDPRFETVGSGNDTWTLENNLTYNFVPAVFSDGSPAGVNLPYVADATVQPATAGNQASLEQNFTLADSSATYRVMFSYQYVLRSANEVAGQYGFYVRLRLSNSSTFDTTLFDYSDSPLAANLSDSVQELNYRFDHYQSMNVYLKIEALSYLFDINIPRITVYSDQDFSCDAGDYFNTINGSSTAL</sequence>
<feature type="region of interest" description="Disordered" evidence="1">
    <location>
        <begin position="122"/>
        <end position="158"/>
    </location>
</feature>
<keyword evidence="2" id="KW-1133">Transmembrane helix</keyword>
<evidence type="ECO:0000256" key="2">
    <source>
        <dbReference type="SAM" id="Phobius"/>
    </source>
</evidence>
<dbReference type="AlphaFoldDB" id="A0A1E3QE40"/>
<keyword evidence="2" id="KW-0472">Membrane</keyword>